<dbReference type="Gene3D" id="1.10.3890.10">
    <property type="entry name" value="HflD-like"/>
    <property type="match status" value="1"/>
</dbReference>
<evidence type="ECO:0000256" key="3">
    <source>
        <dbReference type="ARBA" id="ARBA00023136"/>
    </source>
</evidence>
<dbReference type="PANTHER" id="PTHR38100">
    <property type="entry name" value="HIGH FREQUENCY LYSOGENIZATION PROTEIN HFLD"/>
    <property type="match status" value="1"/>
</dbReference>
<comment type="subcellular location">
    <subcellularLocation>
        <location evidence="4">Cytoplasm</location>
    </subcellularLocation>
    <subcellularLocation>
        <location evidence="4">Cell membrane</location>
        <topology evidence="4">Peripheral membrane protein</topology>
        <orientation evidence="4">Cytoplasmic side</orientation>
    </subcellularLocation>
</comment>
<comment type="similarity">
    <text evidence="4">Belongs to the HflD family.</text>
</comment>
<protein>
    <recommendedName>
        <fullName evidence="4">High frequency lysogenization protein HflD homolog</fullName>
    </recommendedName>
</protein>
<dbReference type="Proteomes" id="UP000294412">
    <property type="component" value="Chromosome"/>
</dbReference>
<keyword evidence="3 4" id="KW-0472">Membrane</keyword>
<dbReference type="GO" id="GO:0005737">
    <property type="term" value="C:cytoplasm"/>
    <property type="evidence" value="ECO:0007669"/>
    <property type="project" value="UniProtKB-SubCell"/>
</dbReference>
<dbReference type="Pfam" id="PF04356">
    <property type="entry name" value="DUF489"/>
    <property type="match status" value="1"/>
</dbReference>
<dbReference type="AlphaFoldDB" id="A0A451D3M1"/>
<gene>
    <name evidence="4 5" type="primary">hflD</name>
    <name evidence="5" type="ORF">ERCICUMA2628_630</name>
</gene>
<dbReference type="RefSeq" id="WP_157993778.1">
    <property type="nucleotide sequence ID" value="NZ_LR217703.1"/>
</dbReference>
<sequence length="208" mass="23758">MAKKYRDITLALAGICQATYLVQRLAYYGQCNIDALHISLNSLFDLNPPSILDIFGNHESNLHCGLEILIGLLNNQSYQRLGSEITKYAMSIMILERKLYKTQEALISLSSRIDEVNKQRINSAISLDQIFSLIAEMYIDIISPLRPRIQVIGSVEVLKNVQIQNKIRTMLLAGIRSAVLWQQIGGRRWQLICLRKHIICESQQILKF</sequence>
<dbReference type="EMBL" id="LR217703">
    <property type="protein sequence ID" value="VFP80270.1"/>
    <property type="molecule type" value="Genomic_DNA"/>
</dbReference>
<accession>A0A451D3M1</accession>
<reference evidence="5 6" key="1">
    <citation type="submission" date="2019-02" db="EMBL/GenBank/DDBJ databases">
        <authorList>
            <person name="Manzano-Marin A."/>
            <person name="Manzano-Marin A."/>
        </authorList>
    </citation>
    <scope>NUCLEOTIDE SEQUENCE [LARGE SCALE GENOMIC DNA]</scope>
    <source>
        <strain evidence="5 6">ErCicuneomaculata</strain>
    </source>
</reference>
<dbReference type="PANTHER" id="PTHR38100:SF1">
    <property type="entry name" value="HIGH FREQUENCY LYSOGENIZATION PROTEIN HFLD"/>
    <property type="match status" value="1"/>
</dbReference>
<evidence type="ECO:0000256" key="4">
    <source>
        <dbReference type="HAMAP-Rule" id="MF_00695"/>
    </source>
</evidence>
<evidence type="ECO:0000256" key="2">
    <source>
        <dbReference type="ARBA" id="ARBA00022490"/>
    </source>
</evidence>
<evidence type="ECO:0000256" key="1">
    <source>
        <dbReference type="ARBA" id="ARBA00022475"/>
    </source>
</evidence>
<dbReference type="HAMAP" id="MF_00695">
    <property type="entry name" value="HflD_protein"/>
    <property type="match status" value="1"/>
</dbReference>
<keyword evidence="1 4" id="KW-1003">Cell membrane</keyword>
<evidence type="ECO:0000313" key="6">
    <source>
        <dbReference type="Proteomes" id="UP000294412"/>
    </source>
</evidence>
<dbReference type="InterPro" id="IPR007451">
    <property type="entry name" value="HflD"/>
</dbReference>
<dbReference type="GO" id="GO:0005886">
    <property type="term" value="C:plasma membrane"/>
    <property type="evidence" value="ECO:0007669"/>
    <property type="project" value="UniProtKB-SubCell"/>
</dbReference>
<proteinExistence type="inferred from homology"/>
<dbReference type="InterPro" id="IPR035932">
    <property type="entry name" value="HflD-like_sf"/>
</dbReference>
<evidence type="ECO:0000313" key="5">
    <source>
        <dbReference type="EMBL" id="VFP80270.1"/>
    </source>
</evidence>
<dbReference type="NCBIfam" id="NF001246">
    <property type="entry name" value="PRK00218.1-2"/>
    <property type="match status" value="1"/>
</dbReference>
<keyword evidence="2 4" id="KW-0963">Cytoplasm</keyword>
<organism evidence="5 6">
    <name type="scientific">Candidatus Erwinia haradaeae</name>
    <dbReference type="NCBI Taxonomy" id="1922217"/>
    <lineage>
        <taxon>Bacteria</taxon>
        <taxon>Pseudomonadati</taxon>
        <taxon>Pseudomonadota</taxon>
        <taxon>Gammaproteobacteria</taxon>
        <taxon>Enterobacterales</taxon>
        <taxon>Erwiniaceae</taxon>
        <taxon>Erwinia</taxon>
    </lineage>
</organism>
<dbReference type="NCBIfam" id="NF001248">
    <property type="entry name" value="PRK00218.1-4"/>
    <property type="match status" value="1"/>
</dbReference>
<name>A0A451D3M1_9GAMM</name>
<dbReference type="SUPFAM" id="SSF101322">
    <property type="entry name" value="YcfC-like"/>
    <property type="match status" value="1"/>
</dbReference>
<dbReference type="OrthoDB" id="9788031at2"/>